<dbReference type="AlphaFoldDB" id="A0A212EK03"/>
<evidence type="ECO:0000256" key="7">
    <source>
        <dbReference type="ARBA" id="ARBA00023098"/>
    </source>
</evidence>
<dbReference type="Pfam" id="PF03015">
    <property type="entry name" value="Sterile"/>
    <property type="match status" value="1"/>
</dbReference>
<evidence type="ECO:0000313" key="12">
    <source>
        <dbReference type="Proteomes" id="UP000007151"/>
    </source>
</evidence>
<comment type="catalytic activity">
    <reaction evidence="9 10">
        <text>a long-chain fatty acyl-CoA + 2 NADPH + 2 H(+) = a long-chain primary fatty alcohol + 2 NADP(+) + CoA</text>
        <dbReference type="Rhea" id="RHEA:52716"/>
        <dbReference type="ChEBI" id="CHEBI:15378"/>
        <dbReference type="ChEBI" id="CHEBI:57287"/>
        <dbReference type="ChEBI" id="CHEBI:57783"/>
        <dbReference type="ChEBI" id="CHEBI:58349"/>
        <dbReference type="ChEBI" id="CHEBI:77396"/>
        <dbReference type="ChEBI" id="CHEBI:83139"/>
        <dbReference type="EC" id="1.2.1.84"/>
    </reaction>
</comment>
<dbReference type="GO" id="GO:0080019">
    <property type="term" value="F:alcohol-forming very long-chain fatty acyl-CoA reductase activity"/>
    <property type="evidence" value="ECO:0007669"/>
    <property type="project" value="InterPro"/>
</dbReference>
<keyword evidence="5 10" id="KW-0521">NADP</keyword>
<dbReference type="GO" id="GO:0016020">
    <property type="term" value="C:membrane"/>
    <property type="evidence" value="ECO:0007669"/>
    <property type="project" value="UniProtKB-SubCell"/>
</dbReference>
<comment type="similarity">
    <text evidence="2 10">Belongs to the fatty acyl-CoA reductase family.</text>
</comment>
<keyword evidence="8 10" id="KW-0472">Membrane</keyword>
<accession>A0A212EK03</accession>
<evidence type="ECO:0000256" key="10">
    <source>
        <dbReference type="RuleBase" id="RU363097"/>
    </source>
</evidence>
<comment type="function">
    <text evidence="10">Catalyzes the reduction of fatty acyl-CoA to fatty alcohols.</text>
</comment>
<reference evidence="11 12" key="1">
    <citation type="journal article" date="2011" name="Cell">
        <title>The monarch butterfly genome yields insights into long-distance migration.</title>
        <authorList>
            <person name="Zhan S."/>
            <person name="Merlin C."/>
            <person name="Boore J.L."/>
            <person name="Reppert S.M."/>
        </authorList>
    </citation>
    <scope>NUCLEOTIDE SEQUENCE [LARGE SCALE GENOMIC DNA]</scope>
    <source>
        <strain evidence="11">F-2</strain>
    </source>
</reference>
<keyword evidence="10" id="KW-0560">Oxidoreductase</keyword>
<dbReference type="GO" id="GO:0102965">
    <property type="term" value="F:alcohol-forming long-chain fatty acyl-CoA reductase activity"/>
    <property type="evidence" value="ECO:0007669"/>
    <property type="project" value="UniProtKB-EC"/>
</dbReference>
<comment type="subcellular location">
    <subcellularLocation>
        <location evidence="1">Membrane</location>
        <topology evidence="1">Multi-pass membrane protein</topology>
    </subcellularLocation>
</comment>
<dbReference type="PANTHER" id="PTHR11011:SF116">
    <property type="entry name" value="FATTY ACYL-COA REDUCTASE CG5065-RELATED"/>
    <property type="match status" value="1"/>
</dbReference>
<dbReference type="Proteomes" id="UP000007151">
    <property type="component" value="Unassembled WGS sequence"/>
</dbReference>
<name>A0A212EK03_DANPL</name>
<organism evidence="11 12">
    <name type="scientific">Danaus plexippus plexippus</name>
    <dbReference type="NCBI Taxonomy" id="278856"/>
    <lineage>
        <taxon>Eukaryota</taxon>
        <taxon>Metazoa</taxon>
        <taxon>Ecdysozoa</taxon>
        <taxon>Arthropoda</taxon>
        <taxon>Hexapoda</taxon>
        <taxon>Insecta</taxon>
        <taxon>Pterygota</taxon>
        <taxon>Neoptera</taxon>
        <taxon>Endopterygota</taxon>
        <taxon>Lepidoptera</taxon>
        <taxon>Glossata</taxon>
        <taxon>Ditrysia</taxon>
        <taxon>Papilionoidea</taxon>
        <taxon>Nymphalidae</taxon>
        <taxon>Danainae</taxon>
        <taxon>Danaini</taxon>
        <taxon>Danaina</taxon>
        <taxon>Danaus</taxon>
        <taxon>Danaus</taxon>
    </lineage>
</organism>
<evidence type="ECO:0000256" key="6">
    <source>
        <dbReference type="ARBA" id="ARBA00022989"/>
    </source>
</evidence>
<evidence type="ECO:0000256" key="2">
    <source>
        <dbReference type="ARBA" id="ARBA00005928"/>
    </source>
</evidence>
<comment type="caution">
    <text evidence="11">The sequence shown here is derived from an EMBL/GenBank/DDBJ whole genome shotgun (WGS) entry which is preliminary data.</text>
</comment>
<dbReference type="InterPro" id="IPR013120">
    <property type="entry name" value="FAR_NAD-bd"/>
</dbReference>
<evidence type="ECO:0000256" key="8">
    <source>
        <dbReference type="ARBA" id="ARBA00023136"/>
    </source>
</evidence>
<dbReference type="KEGG" id="dpl:KGM_202810"/>
<evidence type="ECO:0000256" key="1">
    <source>
        <dbReference type="ARBA" id="ARBA00004141"/>
    </source>
</evidence>
<proteinExistence type="inferred from homology"/>
<evidence type="ECO:0000256" key="4">
    <source>
        <dbReference type="ARBA" id="ARBA00022692"/>
    </source>
</evidence>
<dbReference type="CDD" id="cd09071">
    <property type="entry name" value="FAR_C"/>
    <property type="match status" value="1"/>
</dbReference>
<keyword evidence="12" id="KW-1185">Reference proteome</keyword>
<sequence length="453" mass="52170">MVPTSNYTPVSDFYNGKTIFVTGGTGFLGKVLIEKLLYSCPGISKIYMLVREKRNLTATDRMKKFFDCPVFDRLKKEKPENLKKLKPVNGDLSQPCLGIDPKELQVIKDEVTIVFHFAATVKFNEPLSIAMKINVEGTEQVIDLCHSLKKIEVFVYMSTIFSNTDDKLNSVEERLYRSPKEVDEIYKMIKENDPREVFNPEVLDGRPNTYTFTKAVAENIVAQKRGNLPTIMIRPSVVTPAKEEPVRGWVANWMGPTATLLYLSRGWIRCHYGEDDFTFEIIPVDYVVNLTIISAAKFKRSDDIPIYHSCTSALHPVTFKETASYLIKESCKKKLVDIPFPWITFSRSLWFLGIISFFMQLLPAYIADLYLFICGHPTRYVKMLKKYSQNMSALHYFSSRTWYMTANRSQELIDGLSAEDQKIFPCSPASIDWSEYMATYLHGVYRFLLKSHY</sequence>
<dbReference type="InterPro" id="IPR026055">
    <property type="entry name" value="FAR"/>
</dbReference>
<dbReference type="GO" id="GO:0035336">
    <property type="term" value="P:long-chain fatty-acyl-CoA metabolic process"/>
    <property type="evidence" value="ECO:0007669"/>
    <property type="project" value="TreeGrafter"/>
</dbReference>
<evidence type="ECO:0000313" key="11">
    <source>
        <dbReference type="EMBL" id="OWR41842.1"/>
    </source>
</evidence>
<evidence type="ECO:0000256" key="9">
    <source>
        <dbReference type="ARBA" id="ARBA00052530"/>
    </source>
</evidence>
<keyword evidence="7 10" id="KW-0443">Lipid metabolism</keyword>
<evidence type="ECO:0000256" key="5">
    <source>
        <dbReference type="ARBA" id="ARBA00022857"/>
    </source>
</evidence>
<dbReference type="CDD" id="cd05236">
    <property type="entry name" value="FAR-N_SDR_e"/>
    <property type="match status" value="1"/>
</dbReference>
<keyword evidence="3 10" id="KW-0444">Lipid biosynthesis</keyword>
<dbReference type="Gene3D" id="3.40.50.720">
    <property type="entry name" value="NAD(P)-binding Rossmann-like Domain"/>
    <property type="match status" value="1"/>
</dbReference>
<dbReference type="InterPro" id="IPR033640">
    <property type="entry name" value="FAR_C"/>
</dbReference>
<dbReference type="GO" id="GO:0005777">
    <property type="term" value="C:peroxisome"/>
    <property type="evidence" value="ECO:0007669"/>
    <property type="project" value="TreeGrafter"/>
</dbReference>
<dbReference type="OrthoDB" id="429813at2759"/>
<dbReference type="InterPro" id="IPR036291">
    <property type="entry name" value="NAD(P)-bd_dom_sf"/>
</dbReference>
<gene>
    <name evidence="11" type="ORF">KGM_202810</name>
</gene>
<protein>
    <recommendedName>
        <fullName evidence="10">Fatty acyl-CoA reductase</fullName>
        <ecNumber evidence="10">1.2.1.84</ecNumber>
    </recommendedName>
</protein>
<dbReference type="EC" id="1.2.1.84" evidence="10"/>
<feature type="transmembrane region" description="Helical" evidence="10">
    <location>
        <begin position="349"/>
        <end position="373"/>
    </location>
</feature>
<dbReference type="SUPFAM" id="SSF51735">
    <property type="entry name" value="NAD(P)-binding Rossmann-fold domains"/>
    <property type="match status" value="1"/>
</dbReference>
<keyword evidence="4 10" id="KW-0812">Transmembrane</keyword>
<evidence type="ECO:0000256" key="3">
    <source>
        <dbReference type="ARBA" id="ARBA00022516"/>
    </source>
</evidence>
<dbReference type="Pfam" id="PF07993">
    <property type="entry name" value="NAD_binding_4"/>
    <property type="match status" value="1"/>
</dbReference>
<keyword evidence="6 10" id="KW-1133">Transmembrane helix</keyword>
<dbReference type="PANTHER" id="PTHR11011">
    <property type="entry name" value="MALE STERILITY PROTEIN 2-RELATED"/>
    <property type="match status" value="1"/>
</dbReference>
<dbReference type="EMBL" id="AGBW02014338">
    <property type="protein sequence ID" value="OWR41842.1"/>
    <property type="molecule type" value="Genomic_DNA"/>
</dbReference>
<dbReference type="FunFam" id="3.40.50.720:FF:000143">
    <property type="entry name" value="Fatty acyl-CoA reductase"/>
    <property type="match status" value="1"/>
</dbReference>